<evidence type="ECO:0000256" key="1">
    <source>
        <dbReference type="SAM" id="Phobius"/>
    </source>
</evidence>
<reference evidence="2 3" key="1">
    <citation type="journal article" date="2018" name="BMC Genomics">
        <title>Genomic comparison of Trypanosoma conorhini and Trypanosoma rangeli to Trypanosoma cruzi strains of high and low virulence.</title>
        <authorList>
            <person name="Bradwell K.R."/>
            <person name="Koparde V.N."/>
            <person name="Matveyev A.V."/>
            <person name="Serrano M.G."/>
            <person name="Alves J.M."/>
            <person name="Parikh H."/>
            <person name="Huang B."/>
            <person name="Lee V."/>
            <person name="Espinosa-Alvarez O."/>
            <person name="Ortiz P.A."/>
            <person name="Costa-Martins A.G."/>
            <person name="Teixeira M.M."/>
            <person name="Buck G.A."/>
        </authorList>
    </citation>
    <scope>NUCLEOTIDE SEQUENCE [LARGE SCALE GENOMIC DNA]</scope>
    <source>
        <strain evidence="2 3">AM80</strain>
    </source>
</reference>
<dbReference type="RefSeq" id="XP_029232984.1">
    <property type="nucleotide sequence ID" value="XM_029387174.1"/>
</dbReference>
<keyword evidence="3" id="KW-1185">Reference proteome</keyword>
<dbReference type="OrthoDB" id="1737071at2759"/>
<name>A0A3R7M2B5_TRYRA</name>
<feature type="transmembrane region" description="Helical" evidence="1">
    <location>
        <begin position="63"/>
        <end position="82"/>
    </location>
</feature>
<proteinExistence type="predicted"/>
<keyword evidence="1" id="KW-1133">Transmembrane helix</keyword>
<protein>
    <submittedName>
        <fullName evidence="2">UDP-Gal or UDP-GlcNAc-dependent glycosyltransferase</fullName>
    </submittedName>
</protein>
<keyword evidence="1" id="KW-0812">Transmembrane</keyword>
<dbReference type="GeneID" id="40334494"/>
<keyword evidence="1" id="KW-0472">Membrane</keyword>
<gene>
    <name evidence="2" type="ORF">TraAM80_10561</name>
</gene>
<dbReference type="AlphaFoldDB" id="A0A3R7M2B5"/>
<dbReference type="GO" id="GO:0016740">
    <property type="term" value="F:transferase activity"/>
    <property type="evidence" value="ECO:0007669"/>
    <property type="project" value="UniProtKB-KW"/>
</dbReference>
<organism evidence="2 3">
    <name type="scientific">Trypanosoma rangeli</name>
    <dbReference type="NCBI Taxonomy" id="5698"/>
    <lineage>
        <taxon>Eukaryota</taxon>
        <taxon>Discoba</taxon>
        <taxon>Euglenozoa</taxon>
        <taxon>Kinetoplastea</taxon>
        <taxon>Metakinetoplastina</taxon>
        <taxon>Trypanosomatida</taxon>
        <taxon>Trypanosomatidae</taxon>
        <taxon>Trypanosoma</taxon>
        <taxon>Herpetosoma</taxon>
    </lineage>
</organism>
<dbReference type="EMBL" id="MKGL01001053">
    <property type="protein sequence ID" value="RNE94832.1"/>
    <property type="molecule type" value="Genomic_DNA"/>
</dbReference>
<evidence type="ECO:0000313" key="2">
    <source>
        <dbReference type="EMBL" id="RNE94832.1"/>
    </source>
</evidence>
<dbReference type="Proteomes" id="UP000283634">
    <property type="component" value="Unassembled WGS sequence"/>
</dbReference>
<comment type="caution">
    <text evidence="2">The sequence shown here is derived from an EMBL/GenBank/DDBJ whole genome shotgun (WGS) entry which is preliminary data.</text>
</comment>
<sequence length="136" mass="15867">MVRLDPTVPATRERQRLMTRHYLIVLGILSVDDEVKRRRRNLKRSTFWRFPGVVTRANDFTRAMFVLFFFSLPPGAWLQLLCRATGREKHERGKNGEVGYRSQYLPHAKRALYHLSYIPTTPMGTPNCGHIPQPCE</sequence>
<dbReference type="VEuPathDB" id="TriTrypDB:TRSC58_04015"/>
<keyword evidence="2" id="KW-0808">Transferase</keyword>
<accession>A0A3R7M2B5</accession>
<evidence type="ECO:0000313" key="3">
    <source>
        <dbReference type="Proteomes" id="UP000283634"/>
    </source>
</evidence>